<evidence type="ECO:0000313" key="2">
    <source>
        <dbReference type="EMBL" id="KAF2068101.1"/>
    </source>
</evidence>
<organism evidence="2 3">
    <name type="scientific">Polysphondylium violaceum</name>
    <dbReference type="NCBI Taxonomy" id="133409"/>
    <lineage>
        <taxon>Eukaryota</taxon>
        <taxon>Amoebozoa</taxon>
        <taxon>Evosea</taxon>
        <taxon>Eumycetozoa</taxon>
        <taxon>Dictyostelia</taxon>
        <taxon>Dictyosteliales</taxon>
        <taxon>Dictyosteliaceae</taxon>
        <taxon>Polysphondylium</taxon>
    </lineage>
</organism>
<dbReference type="Pfam" id="PF05725">
    <property type="entry name" value="FNIP"/>
    <property type="match status" value="1"/>
</dbReference>
<accession>A0A8J4UNK3</accession>
<dbReference type="AlphaFoldDB" id="A0A8J4UNK3"/>
<gene>
    <name evidence="2" type="ORF">CYY_010574</name>
</gene>
<dbReference type="PANTHER" id="PTHR32134:SF169">
    <property type="entry name" value="FNIP REPEAT-CONTAINING PROTEIN-RELATED"/>
    <property type="match status" value="1"/>
</dbReference>
<proteinExistence type="predicted"/>
<comment type="caution">
    <text evidence="2">The sequence shown here is derived from an EMBL/GenBank/DDBJ whole genome shotgun (WGS) entry which is preliminary data.</text>
</comment>
<evidence type="ECO:0000313" key="3">
    <source>
        <dbReference type="Proteomes" id="UP000695562"/>
    </source>
</evidence>
<keyword evidence="3" id="KW-1185">Reference proteome</keyword>
<evidence type="ECO:0000256" key="1">
    <source>
        <dbReference type="ARBA" id="ARBA00022737"/>
    </source>
</evidence>
<sequence length="201" mass="22973">MVLPGNLKELQLGSFDQELQMGSLPQSLQILHLDKFKQPLLPKLLPDRLQTLLMLRFNQTLEPHTLPKSLTSLQLFAYKGSFDHVCPLNRLTELTVYSFKQSIVPVISNAKILKLSFYNLFPNTTLQNTSIQQLYLNCIVGSQTLYPGFLPPTLRKLKTKKLIINSPDIVPDSCIYLSTDIQNLRQDIIPSSVKYIKFKKK</sequence>
<name>A0A8J4UNK3_9MYCE</name>
<dbReference type="PANTHER" id="PTHR32134">
    <property type="entry name" value="FNIP REPEAT-CONTAINING PROTEIN"/>
    <property type="match status" value="1"/>
</dbReference>
<dbReference type="Proteomes" id="UP000695562">
    <property type="component" value="Unassembled WGS sequence"/>
</dbReference>
<dbReference type="InterPro" id="IPR008615">
    <property type="entry name" value="FNIP"/>
</dbReference>
<keyword evidence="1" id="KW-0677">Repeat</keyword>
<reference evidence="2" key="1">
    <citation type="submission" date="2020-01" db="EMBL/GenBank/DDBJ databases">
        <title>Development of genomics and gene disruption for Polysphondylium violaceum indicates a role for the polyketide synthase stlB in stalk morphogenesis.</title>
        <authorList>
            <person name="Narita B."/>
            <person name="Kawabe Y."/>
            <person name="Kin K."/>
            <person name="Saito T."/>
            <person name="Gibbs R."/>
            <person name="Kuspa A."/>
            <person name="Muzny D."/>
            <person name="Queller D."/>
            <person name="Richards S."/>
            <person name="Strassman J."/>
            <person name="Sucgang R."/>
            <person name="Worley K."/>
            <person name="Schaap P."/>
        </authorList>
    </citation>
    <scope>NUCLEOTIDE SEQUENCE</scope>
    <source>
        <strain evidence="2">QSvi11</strain>
    </source>
</reference>
<protein>
    <submittedName>
        <fullName evidence="2">Uncharacterized protein</fullName>
    </submittedName>
</protein>
<dbReference type="InterPro" id="IPR051251">
    <property type="entry name" value="STK_FNIP-Repeat"/>
</dbReference>
<dbReference type="EMBL" id="AJWJ01001207">
    <property type="protein sequence ID" value="KAF2068101.1"/>
    <property type="molecule type" value="Genomic_DNA"/>
</dbReference>